<keyword evidence="1" id="KW-0732">Signal</keyword>
<comment type="caution">
    <text evidence="2">The sequence shown here is derived from an EMBL/GenBank/DDBJ whole genome shotgun (WGS) entry which is preliminary data.</text>
</comment>
<name>A0ABX5FQR6_9BACL</name>
<dbReference type="Proteomes" id="UP000241645">
    <property type="component" value="Unassembled WGS sequence"/>
</dbReference>
<feature type="signal peptide" evidence="1">
    <location>
        <begin position="1"/>
        <end position="25"/>
    </location>
</feature>
<proteinExistence type="predicted"/>
<evidence type="ECO:0000256" key="1">
    <source>
        <dbReference type="SAM" id="SignalP"/>
    </source>
</evidence>
<sequence length="193" mass="21703">MKKWNYILAGVLSSTLIFGGTPGFAKNKTETNQGTNSMSTDKPIGHGLHLWSNPGFQYTLEDRSNGMKFPIPVPKELEGKSKGQEPITSALPHLDFTSDDSKYEFYMFHTGTEREVFLQLLQYEKGKLSSMGAIKVAEDVPNRIYGFYNDGRNSIYVLTINKEGELDSSAEYVWDNETKMIIKVSELKASKPD</sequence>
<organism evidence="2 3">
    <name type="scientific">Brevibacillus porteri</name>
    <dbReference type="NCBI Taxonomy" id="2126350"/>
    <lineage>
        <taxon>Bacteria</taxon>
        <taxon>Bacillati</taxon>
        <taxon>Bacillota</taxon>
        <taxon>Bacilli</taxon>
        <taxon>Bacillales</taxon>
        <taxon>Paenibacillaceae</taxon>
        <taxon>Brevibacillus</taxon>
    </lineage>
</organism>
<keyword evidence="3" id="KW-1185">Reference proteome</keyword>
<reference evidence="2 3" key="1">
    <citation type="submission" date="2018-03" db="EMBL/GenBank/DDBJ databases">
        <title>Brevisbacillus phylogenomics.</title>
        <authorList>
            <person name="Dunlap C."/>
        </authorList>
    </citation>
    <scope>NUCLEOTIDE SEQUENCE [LARGE SCALE GENOMIC DNA]</scope>
    <source>
        <strain evidence="2 3">NRRL B-41110</strain>
    </source>
</reference>
<accession>A0ABX5FQR6</accession>
<evidence type="ECO:0008006" key="4">
    <source>
        <dbReference type="Google" id="ProtNLM"/>
    </source>
</evidence>
<gene>
    <name evidence="2" type="ORF">C7R92_13920</name>
</gene>
<dbReference type="RefSeq" id="WP_106834675.1">
    <property type="nucleotide sequence ID" value="NZ_JARMEW010000019.1"/>
</dbReference>
<protein>
    <recommendedName>
        <fullName evidence="4">Transcriptional regulator</fullName>
    </recommendedName>
</protein>
<feature type="chain" id="PRO_5045068371" description="Transcriptional regulator" evidence="1">
    <location>
        <begin position="26"/>
        <end position="193"/>
    </location>
</feature>
<evidence type="ECO:0000313" key="2">
    <source>
        <dbReference type="EMBL" id="PSK10135.1"/>
    </source>
</evidence>
<dbReference type="EMBL" id="PXZO01000023">
    <property type="protein sequence ID" value="PSK10135.1"/>
    <property type="molecule type" value="Genomic_DNA"/>
</dbReference>
<evidence type="ECO:0000313" key="3">
    <source>
        <dbReference type="Proteomes" id="UP000241645"/>
    </source>
</evidence>
<dbReference type="GeneID" id="95751202"/>